<dbReference type="PANTHER" id="PTHR30069">
    <property type="entry name" value="TONB-DEPENDENT OUTER MEMBRANE RECEPTOR"/>
    <property type="match status" value="1"/>
</dbReference>
<name>A0ABV5ZGV5_9BACT</name>
<dbReference type="InterPro" id="IPR008969">
    <property type="entry name" value="CarboxyPept-like_regulatory"/>
</dbReference>
<keyword evidence="2 8" id="KW-0813">Transport</keyword>
<dbReference type="InterPro" id="IPR036942">
    <property type="entry name" value="Beta-barrel_TonB_sf"/>
</dbReference>
<dbReference type="RefSeq" id="WP_027952108.1">
    <property type="nucleotide sequence ID" value="NZ_JADU01000011.1"/>
</dbReference>
<proteinExistence type="inferred from homology"/>
<gene>
    <name evidence="11" type="ORF">ACFFK8_01600</name>
</gene>
<dbReference type="Gene3D" id="2.60.40.1120">
    <property type="entry name" value="Carboxypeptidase-like, regulatory domain"/>
    <property type="match status" value="1"/>
</dbReference>
<dbReference type="Proteomes" id="UP001589688">
    <property type="component" value="Unassembled WGS sequence"/>
</dbReference>
<sequence length="1031" mass="114288">MKHYFALLCMLGLPMSAMAQQQEVTGTVLDANRQPLIGVTVKVPGTPRATVTDMDGNYSISVNRGEKLEFTYIGFKPLTATVNKGRIDVNMMEDANLLDEVIATGYGSVSRKNLTTSIAKVDADKVVKTGTTNMSQMLMGRAAGLQATMASAQPGGGVNMTIRGGGQPLYVVDGVVMPTGSLEGGSGGSTTVMPSSVNRSGLAGLNPDDIESIEVLKDASASIYGINAANGVVLITTKSGKQGKMRVSYDGEVSLVSNYRYISSLNAREYMSYANLFKKEQYLFNNQMAPYGPNAYDGGNSDVFTAEQIASAQTTDWKSQVLRNGSISSHNVTIQGGAERLQYYVSGNYYRQVGTVQNNAYERFIFRSNVAAQVFDWMKITANVNYNRNNNNNGTVGGTSNGRGSQASGALSAALIYPSNLPIYNEDGSYTTFMSVPNPVGMLDMTDRSNTDGFNANFTFDFTIVPQMLKAKLLYGYNKENAERNVYIPSTVYFDQMFRSRGSMQSDKRDNTTMEATISFDHNFFGDALTFNAVLGMGRYLNHSHGMGISYKDINDALGNDNIAAATGDKTIGSYRTSDEKRSQFARASFDLLDRYVLAATLRRDGTDKFFKGKKYAWFPSVSAAWKIFNENFMKDVKWVNMLKLRASYGVTGNDYLRASLYGAYSAFGNHVMFDNNTTDHVPYYLASNDYPDVTWEKTVMKNVGLDFSILRDRVSGSFDYFVNDITNMLGYANTEGLSMFSTHPVNGGHIRRYGWDATVNTKNIVTPNFKWESMLTLSHYNSIWKERMPQYDYLEYQQRKDEPVNALYFYRTAGIVNSDKSNMPAYQPTLYQHPGCPIIKDLDGDNEITVKDVDMVNVVPALYWGFGNTFTYKDWDLNIFVYSQLGLKKYNYSYDWSDVRKLANQTSNQSTIVADVYNSQTNPNGTLPGIAYRLASAALPGGAGTDVYYQDAGFLRVRNITLGYTFSSTNLGSLKKHIGSIRIYADAQNPFTFTDYKNFDPEVTTGGSYKGGKAEYPMIRTFSMGVKVQF</sequence>
<dbReference type="SUPFAM" id="SSF49464">
    <property type="entry name" value="Carboxypeptidase regulatory domain-like"/>
    <property type="match status" value="1"/>
</dbReference>
<comment type="caution">
    <text evidence="11">The sequence shown here is derived from an EMBL/GenBank/DDBJ whole genome shotgun (WGS) entry which is preliminary data.</text>
</comment>
<keyword evidence="3 8" id="KW-1134">Transmembrane beta strand</keyword>
<feature type="chain" id="PRO_5045848085" evidence="9">
    <location>
        <begin position="20"/>
        <end position="1031"/>
    </location>
</feature>
<evidence type="ECO:0000256" key="8">
    <source>
        <dbReference type="PROSITE-ProRule" id="PRU01360"/>
    </source>
</evidence>
<feature type="domain" description="TonB-dependent receptor plug" evidence="10">
    <location>
        <begin position="112"/>
        <end position="232"/>
    </location>
</feature>
<organism evidence="11 12">
    <name type="scientific">Hallella seregens ATCC 51272</name>
    <dbReference type="NCBI Taxonomy" id="1336250"/>
    <lineage>
        <taxon>Bacteria</taxon>
        <taxon>Pseudomonadati</taxon>
        <taxon>Bacteroidota</taxon>
        <taxon>Bacteroidia</taxon>
        <taxon>Bacteroidales</taxon>
        <taxon>Prevotellaceae</taxon>
        <taxon>Hallella</taxon>
    </lineage>
</organism>
<keyword evidence="4 8" id="KW-0812">Transmembrane</keyword>
<keyword evidence="6 8" id="KW-0472">Membrane</keyword>
<dbReference type="SUPFAM" id="SSF56935">
    <property type="entry name" value="Porins"/>
    <property type="match status" value="1"/>
</dbReference>
<dbReference type="InterPro" id="IPR023996">
    <property type="entry name" value="TonB-dep_OMP_SusC/RagA"/>
</dbReference>
<accession>A0ABV5ZGV5</accession>
<dbReference type="InterPro" id="IPR037066">
    <property type="entry name" value="Plug_dom_sf"/>
</dbReference>
<dbReference type="InterPro" id="IPR023997">
    <property type="entry name" value="TonB-dep_OMP_SusC/RagA_CS"/>
</dbReference>
<dbReference type="Gene3D" id="2.40.170.20">
    <property type="entry name" value="TonB-dependent receptor, beta-barrel domain"/>
    <property type="match status" value="1"/>
</dbReference>
<dbReference type="NCBIfam" id="TIGR04057">
    <property type="entry name" value="SusC_RagA_signa"/>
    <property type="match status" value="1"/>
</dbReference>
<comment type="subcellular location">
    <subcellularLocation>
        <location evidence="1 8">Cell outer membrane</location>
        <topology evidence="1 8">Multi-pass membrane protein</topology>
    </subcellularLocation>
</comment>
<dbReference type="PROSITE" id="PS52016">
    <property type="entry name" value="TONB_DEPENDENT_REC_3"/>
    <property type="match status" value="1"/>
</dbReference>
<evidence type="ECO:0000256" key="4">
    <source>
        <dbReference type="ARBA" id="ARBA00022692"/>
    </source>
</evidence>
<dbReference type="InterPro" id="IPR012910">
    <property type="entry name" value="Plug_dom"/>
</dbReference>
<evidence type="ECO:0000256" key="9">
    <source>
        <dbReference type="SAM" id="SignalP"/>
    </source>
</evidence>
<dbReference type="Gene3D" id="2.170.130.10">
    <property type="entry name" value="TonB-dependent receptor, plug domain"/>
    <property type="match status" value="1"/>
</dbReference>
<dbReference type="PANTHER" id="PTHR30069:SF29">
    <property type="entry name" value="HEMOGLOBIN AND HEMOGLOBIN-HAPTOGLOBIN-BINDING PROTEIN 1-RELATED"/>
    <property type="match status" value="1"/>
</dbReference>
<evidence type="ECO:0000259" key="10">
    <source>
        <dbReference type="Pfam" id="PF07715"/>
    </source>
</evidence>
<evidence type="ECO:0000313" key="12">
    <source>
        <dbReference type="Proteomes" id="UP001589688"/>
    </source>
</evidence>
<evidence type="ECO:0000256" key="7">
    <source>
        <dbReference type="ARBA" id="ARBA00023237"/>
    </source>
</evidence>
<keyword evidence="12" id="KW-1185">Reference proteome</keyword>
<protein>
    <submittedName>
        <fullName evidence="11">SusC/RagA family TonB-linked outer membrane protein</fullName>
    </submittedName>
</protein>
<dbReference type="EMBL" id="JBHLZF010000001">
    <property type="protein sequence ID" value="MFB9896550.1"/>
    <property type="molecule type" value="Genomic_DNA"/>
</dbReference>
<keyword evidence="7 8" id="KW-0998">Cell outer membrane</keyword>
<evidence type="ECO:0000313" key="11">
    <source>
        <dbReference type="EMBL" id="MFB9896550.1"/>
    </source>
</evidence>
<evidence type="ECO:0000256" key="1">
    <source>
        <dbReference type="ARBA" id="ARBA00004571"/>
    </source>
</evidence>
<dbReference type="InterPro" id="IPR039426">
    <property type="entry name" value="TonB-dep_rcpt-like"/>
</dbReference>
<evidence type="ECO:0000256" key="2">
    <source>
        <dbReference type="ARBA" id="ARBA00022448"/>
    </source>
</evidence>
<dbReference type="Pfam" id="PF07715">
    <property type="entry name" value="Plug"/>
    <property type="match status" value="1"/>
</dbReference>
<keyword evidence="5 9" id="KW-0732">Signal</keyword>
<evidence type="ECO:0000256" key="5">
    <source>
        <dbReference type="ARBA" id="ARBA00022729"/>
    </source>
</evidence>
<evidence type="ECO:0000256" key="3">
    <source>
        <dbReference type="ARBA" id="ARBA00022452"/>
    </source>
</evidence>
<reference evidence="11 12" key="1">
    <citation type="submission" date="2024-09" db="EMBL/GenBank/DDBJ databases">
        <authorList>
            <person name="Sun Q."/>
            <person name="Mori K."/>
        </authorList>
    </citation>
    <scope>NUCLEOTIDE SEQUENCE [LARGE SCALE GENOMIC DNA]</scope>
    <source>
        <strain evidence="11 12">ATCC 51272</strain>
    </source>
</reference>
<dbReference type="NCBIfam" id="TIGR04056">
    <property type="entry name" value="OMP_RagA_SusC"/>
    <property type="match status" value="1"/>
</dbReference>
<feature type="signal peptide" evidence="9">
    <location>
        <begin position="1"/>
        <end position="19"/>
    </location>
</feature>
<evidence type="ECO:0000256" key="6">
    <source>
        <dbReference type="ARBA" id="ARBA00023136"/>
    </source>
</evidence>
<comment type="similarity">
    <text evidence="8">Belongs to the TonB-dependent receptor family.</text>
</comment>
<dbReference type="Pfam" id="PF13715">
    <property type="entry name" value="CarbopepD_reg_2"/>
    <property type="match status" value="1"/>
</dbReference>